<name>A0A0G1ZN38_9BACT</name>
<dbReference type="SUPFAM" id="SSF46785">
    <property type="entry name" value="Winged helix' DNA-binding domain"/>
    <property type="match status" value="1"/>
</dbReference>
<comment type="caution">
    <text evidence="2">The sequence shown here is derived from an EMBL/GenBank/DDBJ whole genome shotgun (WGS) entry which is preliminary data.</text>
</comment>
<keyword evidence="1" id="KW-0238">DNA-binding</keyword>
<gene>
    <name evidence="2" type="ORF">UY61_C0021G0011</name>
</gene>
<dbReference type="GO" id="GO:0005829">
    <property type="term" value="C:cytosol"/>
    <property type="evidence" value="ECO:0007669"/>
    <property type="project" value="TreeGrafter"/>
</dbReference>
<dbReference type="InterPro" id="IPR030489">
    <property type="entry name" value="TR_Rrf2-type_CS"/>
</dbReference>
<reference evidence="2 3" key="1">
    <citation type="journal article" date="2015" name="Nature">
        <title>rRNA introns, odd ribosomes, and small enigmatic genomes across a large radiation of phyla.</title>
        <authorList>
            <person name="Brown C.T."/>
            <person name="Hug L.A."/>
            <person name="Thomas B.C."/>
            <person name="Sharon I."/>
            <person name="Castelle C.J."/>
            <person name="Singh A."/>
            <person name="Wilkins M.J."/>
            <person name="Williams K.H."/>
            <person name="Banfield J.F."/>
        </authorList>
    </citation>
    <scope>NUCLEOTIDE SEQUENCE [LARGE SCALE GENOMIC DNA]</scope>
</reference>
<dbReference type="GO" id="GO:0003700">
    <property type="term" value="F:DNA-binding transcription factor activity"/>
    <property type="evidence" value="ECO:0007669"/>
    <property type="project" value="TreeGrafter"/>
</dbReference>
<dbReference type="Gene3D" id="1.10.10.10">
    <property type="entry name" value="Winged helix-like DNA-binding domain superfamily/Winged helix DNA-binding domain"/>
    <property type="match status" value="1"/>
</dbReference>
<evidence type="ECO:0000313" key="3">
    <source>
        <dbReference type="Proteomes" id="UP000034201"/>
    </source>
</evidence>
<dbReference type="Proteomes" id="UP000034201">
    <property type="component" value="Unassembled WGS sequence"/>
</dbReference>
<accession>A0A0G1ZN38</accession>
<dbReference type="NCBIfam" id="TIGR00738">
    <property type="entry name" value="rrf2_super"/>
    <property type="match status" value="1"/>
</dbReference>
<dbReference type="InterPro" id="IPR036390">
    <property type="entry name" value="WH_DNA-bd_sf"/>
</dbReference>
<dbReference type="InterPro" id="IPR000944">
    <property type="entry name" value="Tscrpt_reg_Rrf2"/>
</dbReference>
<protein>
    <submittedName>
        <fullName evidence="2">Transcriptional regulator, BadM/Rrf2 family</fullName>
    </submittedName>
</protein>
<evidence type="ECO:0000313" key="2">
    <source>
        <dbReference type="EMBL" id="KKW20839.1"/>
    </source>
</evidence>
<dbReference type="Pfam" id="PF02082">
    <property type="entry name" value="Rrf2"/>
    <property type="match status" value="1"/>
</dbReference>
<dbReference type="PANTHER" id="PTHR33221:SF5">
    <property type="entry name" value="HTH-TYPE TRANSCRIPTIONAL REGULATOR ISCR"/>
    <property type="match status" value="1"/>
</dbReference>
<sequence>MKFSRKTDYGIILIEALRPTFRARAYVPLSEIAREQKLPYEFLQKIAGILRRVGYLEARRGADGGYRLRKDPRKITLKELIDVFEEPEMMRCMRSPHPEKYCPFVGACPTRAGWLGIEKKVNKIFENVTIASL</sequence>
<dbReference type="PROSITE" id="PS51197">
    <property type="entry name" value="HTH_RRF2_2"/>
    <property type="match status" value="1"/>
</dbReference>
<evidence type="ECO:0000256" key="1">
    <source>
        <dbReference type="ARBA" id="ARBA00023125"/>
    </source>
</evidence>
<dbReference type="EMBL" id="LCQQ01000021">
    <property type="protein sequence ID" value="KKW20839.1"/>
    <property type="molecule type" value="Genomic_DNA"/>
</dbReference>
<organism evidence="2 3">
    <name type="scientific">Candidatus Adlerbacteria bacterium GW2011_GWC1_50_9</name>
    <dbReference type="NCBI Taxonomy" id="1618608"/>
    <lineage>
        <taxon>Bacteria</taxon>
        <taxon>Candidatus Adleribacteriota</taxon>
    </lineage>
</organism>
<dbReference type="GO" id="GO:0003677">
    <property type="term" value="F:DNA binding"/>
    <property type="evidence" value="ECO:0007669"/>
    <property type="project" value="UniProtKB-KW"/>
</dbReference>
<dbReference type="InterPro" id="IPR036388">
    <property type="entry name" value="WH-like_DNA-bd_sf"/>
</dbReference>
<dbReference type="PROSITE" id="PS01332">
    <property type="entry name" value="HTH_RRF2_1"/>
    <property type="match status" value="1"/>
</dbReference>
<dbReference type="PANTHER" id="PTHR33221">
    <property type="entry name" value="WINGED HELIX-TURN-HELIX TRANSCRIPTIONAL REGULATOR, RRF2 FAMILY"/>
    <property type="match status" value="1"/>
</dbReference>
<proteinExistence type="predicted"/>
<dbReference type="AlphaFoldDB" id="A0A0G1ZN38"/>